<dbReference type="EMBL" id="BNCO01000068">
    <property type="protein sequence ID" value="GIL64635.1"/>
    <property type="molecule type" value="Genomic_DNA"/>
</dbReference>
<reference evidence="2" key="1">
    <citation type="journal article" date="2021" name="Proc. Natl. Acad. Sci. U.S.A.">
        <title>Three genomes in the algal genus Volvox reveal the fate of a haploid sex-determining region after a transition to homothallism.</title>
        <authorList>
            <person name="Yamamoto K."/>
            <person name="Hamaji T."/>
            <person name="Kawai-Toyooka H."/>
            <person name="Matsuzaki R."/>
            <person name="Takahashi F."/>
            <person name="Nishimura Y."/>
            <person name="Kawachi M."/>
            <person name="Noguchi H."/>
            <person name="Minakuchi Y."/>
            <person name="Umen J.G."/>
            <person name="Toyoda A."/>
            <person name="Nozaki H."/>
        </authorList>
    </citation>
    <scope>NUCLEOTIDE SEQUENCE</scope>
    <source>
        <strain evidence="2">NIES-3780</strain>
    </source>
</reference>
<accession>A0A8J4BM71</accession>
<evidence type="ECO:0000313" key="3">
    <source>
        <dbReference type="Proteomes" id="UP000747399"/>
    </source>
</evidence>
<proteinExistence type="predicted"/>
<keyword evidence="3" id="KW-1185">Reference proteome</keyword>
<feature type="compositionally biased region" description="Gly residues" evidence="1">
    <location>
        <begin position="334"/>
        <end position="343"/>
    </location>
</feature>
<feature type="region of interest" description="Disordered" evidence="1">
    <location>
        <begin position="275"/>
        <end position="303"/>
    </location>
</feature>
<evidence type="ECO:0000256" key="1">
    <source>
        <dbReference type="SAM" id="MobiDB-lite"/>
    </source>
</evidence>
<feature type="region of interest" description="Disordered" evidence="1">
    <location>
        <begin position="332"/>
        <end position="355"/>
    </location>
</feature>
<dbReference type="PANTHER" id="PTHR13950">
    <property type="entry name" value="RABCONNECTIN-RELATED"/>
    <property type="match status" value="1"/>
</dbReference>
<dbReference type="GO" id="GO:0043291">
    <property type="term" value="C:RAVE complex"/>
    <property type="evidence" value="ECO:0007669"/>
    <property type="project" value="TreeGrafter"/>
</dbReference>
<dbReference type="InterPro" id="IPR052208">
    <property type="entry name" value="DmX-like/RAVE_component"/>
</dbReference>
<evidence type="ECO:0000313" key="2">
    <source>
        <dbReference type="EMBL" id="GIL64635.1"/>
    </source>
</evidence>
<dbReference type="AlphaFoldDB" id="A0A8J4BM71"/>
<sequence length="390" mass="38776">MEEIRLTARVLSRTLGPPCSNIITFCVEGHPGITYCAYAVSDGAIIVQQSLQPALAAPSGGAAGTRAASGSGGSSAAAAAAASPASFSSPSPSLGQFAPVLLIDGVALDHGADCFGLVCWGGGPEALLAAATKQHVYFFSLKPFFQGPAAQLPSRVVPSLPLPSTAFALSGLYRTAMPATALDFTQTARGLLLTDSGNNVTMLKLVVKETLMSNQRGQLPTAEAAAAVAQFSVQEAWRVRADATHTLASASLDCYSPCATTAAVAAASSGPHKVTIWWPSQPGSGGRGSDASGGGGAQHGTSPAVGAEIVRHPVRVLSMDWSPPLVGLRSAATGAGGGSGHGSNPGSAHRGANAPASLASATGAAATSAHSQYLAAAPMAPSTAPALMTL</sequence>
<protein>
    <submittedName>
        <fullName evidence="2">Uncharacterized protein</fullName>
    </submittedName>
</protein>
<organism evidence="2 3">
    <name type="scientific">Volvox africanus</name>
    <dbReference type="NCBI Taxonomy" id="51714"/>
    <lineage>
        <taxon>Eukaryota</taxon>
        <taxon>Viridiplantae</taxon>
        <taxon>Chlorophyta</taxon>
        <taxon>core chlorophytes</taxon>
        <taxon>Chlorophyceae</taxon>
        <taxon>CS clade</taxon>
        <taxon>Chlamydomonadales</taxon>
        <taxon>Volvocaceae</taxon>
        <taxon>Volvox</taxon>
    </lineage>
</organism>
<dbReference type="PANTHER" id="PTHR13950:SF9">
    <property type="entry name" value="RABCONNECTIN-3A"/>
    <property type="match status" value="1"/>
</dbReference>
<dbReference type="Proteomes" id="UP000747399">
    <property type="component" value="Unassembled WGS sequence"/>
</dbReference>
<name>A0A8J4BM71_9CHLO</name>
<feature type="compositionally biased region" description="Gly residues" evidence="1">
    <location>
        <begin position="283"/>
        <end position="298"/>
    </location>
</feature>
<gene>
    <name evidence="2" type="ORF">Vafri_18526</name>
</gene>
<feature type="compositionally biased region" description="Low complexity" evidence="1">
    <location>
        <begin position="344"/>
        <end position="355"/>
    </location>
</feature>
<feature type="non-terminal residue" evidence="2">
    <location>
        <position position="390"/>
    </location>
</feature>
<dbReference type="GO" id="GO:0007035">
    <property type="term" value="P:vacuolar acidification"/>
    <property type="evidence" value="ECO:0007669"/>
    <property type="project" value="TreeGrafter"/>
</dbReference>
<comment type="caution">
    <text evidence="2">The sequence shown here is derived from an EMBL/GenBank/DDBJ whole genome shotgun (WGS) entry which is preliminary data.</text>
</comment>